<sequence length="355" mass="37784">MSASNLIKFIVQIIIASIIAIGVTHYWLLRSDENNSSHLQQVMPKTIVSYAQGVEKAAPAVVSIYTSRRYSLQGWDFGSRRSRGVGLGSGVIFNKDGYIVTNFHVIRNATRIEVALRDGRKAEAKVVGVDPEVDLAVLKIALKKLPVIQVQKESLREGEVVLAIGNPFGVGQTTTQGIISALGRDHLHITRYDNFIQTDAAINPGNSGGALINAQGQLVGINTAIFSKSGGFQGIGFAIPVKTVLHVVDQIVKQGYVSRGWIGISAQSVKLEEGGKFAEGVLIAGVMPKGPAAKAGLKVGDILIDVNGKAVEDSDGLARSIAELEPGATVDMKVLRGGKLKTLKIKVGRRPVPKP</sequence>
<comment type="caution">
    <text evidence="5">The sequence shown here is derived from an EMBL/GenBank/DDBJ whole genome shotgun (WGS) entry which is preliminary data.</text>
</comment>
<dbReference type="EMBL" id="MDTU01000001">
    <property type="protein sequence ID" value="ODN43692.1"/>
    <property type="molecule type" value="Genomic_DNA"/>
</dbReference>
<reference evidence="5 6" key="1">
    <citation type="submission" date="2016-08" db="EMBL/GenBank/DDBJ databases">
        <title>Draft genome sequence of Candidatus Piscirickettsia litoralis, from seawater.</title>
        <authorList>
            <person name="Wan X."/>
            <person name="Lee A.J."/>
            <person name="Hou S."/>
            <person name="Donachie S.P."/>
        </authorList>
    </citation>
    <scope>NUCLEOTIDE SEQUENCE [LARGE SCALE GENOMIC DNA]</scope>
    <source>
        <strain evidence="5 6">Y2</strain>
    </source>
</reference>
<keyword evidence="2" id="KW-0378">Hydrolase</keyword>
<dbReference type="InterPro" id="IPR001478">
    <property type="entry name" value="PDZ"/>
</dbReference>
<keyword evidence="3" id="KW-1133">Transmembrane helix</keyword>
<keyword evidence="1" id="KW-0645">Protease</keyword>
<dbReference type="PRINTS" id="PR00834">
    <property type="entry name" value="PROTEASES2C"/>
</dbReference>
<dbReference type="InterPro" id="IPR051201">
    <property type="entry name" value="Chloro_Bact_Ser_Proteases"/>
</dbReference>
<feature type="domain" description="PDZ" evidence="4">
    <location>
        <begin position="251"/>
        <end position="313"/>
    </location>
</feature>
<dbReference type="RefSeq" id="WP_069313489.1">
    <property type="nucleotide sequence ID" value="NZ_MDTU01000001.1"/>
</dbReference>
<dbReference type="SUPFAM" id="SSF50494">
    <property type="entry name" value="Trypsin-like serine proteases"/>
    <property type="match status" value="1"/>
</dbReference>
<keyword evidence="3" id="KW-0472">Membrane</keyword>
<protein>
    <submittedName>
        <fullName evidence="5">2-alkenal reductase</fullName>
    </submittedName>
</protein>
<name>A0ABX3A495_9GAMM</name>
<dbReference type="PANTHER" id="PTHR43343:SF3">
    <property type="entry name" value="PROTEASE DO-LIKE 8, CHLOROPLASTIC"/>
    <property type="match status" value="1"/>
</dbReference>
<dbReference type="SUPFAM" id="SSF50156">
    <property type="entry name" value="PDZ domain-like"/>
    <property type="match status" value="1"/>
</dbReference>
<evidence type="ECO:0000256" key="1">
    <source>
        <dbReference type="ARBA" id="ARBA00022670"/>
    </source>
</evidence>
<evidence type="ECO:0000313" key="6">
    <source>
        <dbReference type="Proteomes" id="UP000094329"/>
    </source>
</evidence>
<dbReference type="Gene3D" id="2.40.10.120">
    <property type="match status" value="1"/>
</dbReference>
<evidence type="ECO:0000256" key="3">
    <source>
        <dbReference type="SAM" id="Phobius"/>
    </source>
</evidence>
<feature type="transmembrane region" description="Helical" evidence="3">
    <location>
        <begin position="6"/>
        <end position="29"/>
    </location>
</feature>
<dbReference type="InterPro" id="IPR001940">
    <property type="entry name" value="Peptidase_S1C"/>
</dbReference>
<organism evidence="5 6">
    <name type="scientific">Piscirickettsia litoralis</name>
    <dbReference type="NCBI Taxonomy" id="1891921"/>
    <lineage>
        <taxon>Bacteria</taxon>
        <taxon>Pseudomonadati</taxon>
        <taxon>Pseudomonadota</taxon>
        <taxon>Gammaproteobacteria</taxon>
        <taxon>Thiotrichales</taxon>
        <taxon>Piscirickettsiaceae</taxon>
        <taxon>Piscirickettsia</taxon>
    </lineage>
</organism>
<gene>
    <name evidence="5" type="ORF">BGC07_13265</name>
</gene>
<keyword evidence="3" id="KW-0812">Transmembrane</keyword>
<evidence type="ECO:0000256" key="2">
    <source>
        <dbReference type="ARBA" id="ARBA00022801"/>
    </source>
</evidence>
<dbReference type="InterPro" id="IPR009003">
    <property type="entry name" value="Peptidase_S1_PA"/>
</dbReference>
<accession>A0ABX3A495</accession>
<dbReference type="PROSITE" id="PS50106">
    <property type="entry name" value="PDZ"/>
    <property type="match status" value="1"/>
</dbReference>
<proteinExistence type="predicted"/>
<dbReference type="Pfam" id="PF13365">
    <property type="entry name" value="Trypsin_2"/>
    <property type="match status" value="1"/>
</dbReference>
<dbReference type="Pfam" id="PF13180">
    <property type="entry name" value="PDZ_2"/>
    <property type="match status" value="1"/>
</dbReference>
<dbReference type="PANTHER" id="PTHR43343">
    <property type="entry name" value="PEPTIDASE S12"/>
    <property type="match status" value="1"/>
</dbReference>
<dbReference type="InterPro" id="IPR036034">
    <property type="entry name" value="PDZ_sf"/>
</dbReference>
<evidence type="ECO:0000259" key="4">
    <source>
        <dbReference type="PROSITE" id="PS50106"/>
    </source>
</evidence>
<keyword evidence="6" id="KW-1185">Reference proteome</keyword>
<evidence type="ECO:0000313" key="5">
    <source>
        <dbReference type="EMBL" id="ODN43692.1"/>
    </source>
</evidence>
<dbReference type="SMART" id="SM00228">
    <property type="entry name" value="PDZ"/>
    <property type="match status" value="1"/>
</dbReference>
<dbReference type="Gene3D" id="2.30.42.10">
    <property type="match status" value="1"/>
</dbReference>
<dbReference type="Proteomes" id="UP000094329">
    <property type="component" value="Unassembled WGS sequence"/>
</dbReference>